<evidence type="ECO:0000259" key="10">
    <source>
        <dbReference type="PROSITE" id="PS50850"/>
    </source>
</evidence>
<keyword evidence="5 9" id="KW-0812">Transmembrane</keyword>
<dbReference type="PRINTS" id="PR01036">
    <property type="entry name" value="TCRTETB"/>
</dbReference>
<dbReference type="InterPro" id="IPR036259">
    <property type="entry name" value="MFS_trans_sf"/>
</dbReference>
<feature type="transmembrane region" description="Helical" evidence="9">
    <location>
        <begin position="195"/>
        <end position="217"/>
    </location>
</feature>
<dbReference type="SUPFAM" id="SSF103473">
    <property type="entry name" value="MFS general substrate transporter"/>
    <property type="match status" value="1"/>
</dbReference>
<keyword evidence="3" id="KW-0813">Transport</keyword>
<dbReference type="Proteomes" id="UP001183246">
    <property type="component" value="Unassembled WGS sequence"/>
</dbReference>
<keyword evidence="6 9" id="KW-1133">Transmembrane helix</keyword>
<keyword evidence="12" id="KW-1185">Reference proteome</keyword>
<evidence type="ECO:0000256" key="2">
    <source>
        <dbReference type="ARBA" id="ARBA00008537"/>
    </source>
</evidence>
<feature type="domain" description="Major facilitator superfamily (MFS) profile" evidence="10">
    <location>
        <begin position="11"/>
        <end position="500"/>
    </location>
</feature>
<feature type="transmembrane region" description="Helical" evidence="9">
    <location>
        <begin position="476"/>
        <end position="495"/>
    </location>
</feature>
<dbReference type="Gene3D" id="1.20.1720.10">
    <property type="entry name" value="Multidrug resistance protein D"/>
    <property type="match status" value="1"/>
</dbReference>
<comment type="subcellular location">
    <subcellularLocation>
        <location evidence="1">Cell membrane</location>
        <topology evidence="1">Multi-pass membrane protein</topology>
    </subcellularLocation>
</comment>
<feature type="transmembrane region" description="Helical" evidence="9">
    <location>
        <begin position="77"/>
        <end position="96"/>
    </location>
</feature>
<reference evidence="12" key="1">
    <citation type="submission" date="2023-07" db="EMBL/GenBank/DDBJ databases">
        <title>30 novel species of actinomycetes from the DSMZ collection.</title>
        <authorList>
            <person name="Nouioui I."/>
        </authorList>
    </citation>
    <scope>NUCLEOTIDE SEQUENCE [LARGE SCALE GENOMIC DNA]</scope>
    <source>
        <strain evidence="12">DSM 44938</strain>
    </source>
</reference>
<evidence type="ECO:0000313" key="12">
    <source>
        <dbReference type="Proteomes" id="UP001183246"/>
    </source>
</evidence>
<gene>
    <name evidence="11" type="ORF">RM590_33870</name>
</gene>
<evidence type="ECO:0000313" key="11">
    <source>
        <dbReference type="EMBL" id="MDT0347519.1"/>
    </source>
</evidence>
<dbReference type="NCBIfam" id="TIGR00711">
    <property type="entry name" value="efflux_EmrB"/>
    <property type="match status" value="1"/>
</dbReference>
<dbReference type="RefSeq" id="WP_311708646.1">
    <property type="nucleotide sequence ID" value="NZ_JAVREL010000034.1"/>
</dbReference>
<feature type="transmembrane region" description="Helical" evidence="9">
    <location>
        <begin position="305"/>
        <end position="324"/>
    </location>
</feature>
<dbReference type="Pfam" id="PF07690">
    <property type="entry name" value="MFS_1"/>
    <property type="match status" value="1"/>
</dbReference>
<accession>A0ABU2N2I9</accession>
<feature type="transmembrane region" description="Helical" evidence="9">
    <location>
        <begin position="229"/>
        <end position="246"/>
    </location>
</feature>
<feature type="transmembrane region" description="Helical" evidence="9">
    <location>
        <begin position="12"/>
        <end position="33"/>
    </location>
</feature>
<dbReference type="PANTHER" id="PTHR42718">
    <property type="entry name" value="MAJOR FACILITATOR SUPERFAMILY MULTIDRUG TRANSPORTER MFSC"/>
    <property type="match status" value="1"/>
</dbReference>
<dbReference type="InterPro" id="IPR004638">
    <property type="entry name" value="EmrB-like"/>
</dbReference>
<feature type="transmembrane region" description="Helical" evidence="9">
    <location>
        <begin position="53"/>
        <end position="70"/>
    </location>
</feature>
<dbReference type="Gene3D" id="1.20.1250.20">
    <property type="entry name" value="MFS general substrate transporter like domains"/>
    <property type="match status" value="1"/>
</dbReference>
<evidence type="ECO:0000256" key="4">
    <source>
        <dbReference type="ARBA" id="ARBA00022475"/>
    </source>
</evidence>
<dbReference type="InterPro" id="IPR011701">
    <property type="entry name" value="MFS"/>
</dbReference>
<keyword evidence="8" id="KW-0046">Antibiotic resistance</keyword>
<comment type="caution">
    <text evidence="11">The sequence shown here is derived from an EMBL/GenBank/DDBJ whole genome shotgun (WGS) entry which is preliminary data.</text>
</comment>
<feature type="transmembrane region" description="Helical" evidence="9">
    <location>
        <begin position="331"/>
        <end position="349"/>
    </location>
</feature>
<comment type="similarity">
    <text evidence="2">Belongs to the major facilitator superfamily. EmrB family.</text>
</comment>
<name>A0ABU2N2I9_9ACTN</name>
<dbReference type="CDD" id="cd17321">
    <property type="entry name" value="MFS_MMR_MDR_like"/>
    <property type="match status" value="1"/>
</dbReference>
<dbReference type="PROSITE" id="PS50850">
    <property type="entry name" value="MFS"/>
    <property type="match status" value="1"/>
</dbReference>
<evidence type="ECO:0000256" key="7">
    <source>
        <dbReference type="ARBA" id="ARBA00023136"/>
    </source>
</evidence>
<evidence type="ECO:0000256" key="9">
    <source>
        <dbReference type="SAM" id="Phobius"/>
    </source>
</evidence>
<feature type="transmembrane region" description="Helical" evidence="9">
    <location>
        <begin position="355"/>
        <end position="384"/>
    </location>
</feature>
<evidence type="ECO:0000256" key="8">
    <source>
        <dbReference type="ARBA" id="ARBA00023251"/>
    </source>
</evidence>
<evidence type="ECO:0000256" key="3">
    <source>
        <dbReference type="ARBA" id="ARBA00022448"/>
    </source>
</evidence>
<dbReference type="InterPro" id="IPR020846">
    <property type="entry name" value="MFS_dom"/>
</dbReference>
<proteinExistence type="inferred from homology"/>
<organism evidence="11 12">
    <name type="scientific">Streptomyces litchfieldiae</name>
    <dbReference type="NCBI Taxonomy" id="3075543"/>
    <lineage>
        <taxon>Bacteria</taxon>
        <taxon>Bacillati</taxon>
        <taxon>Actinomycetota</taxon>
        <taxon>Actinomycetes</taxon>
        <taxon>Kitasatosporales</taxon>
        <taxon>Streptomycetaceae</taxon>
        <taxon>Streptomyces</taxon>
    </lineage>
</organism>
<protein>
    <submittedName>
        <fullName evidence="11">MFS transporter</fullName>
    </submittedName>
</protein>
<evidence type="ECO:0000256" key="1">
    <source>
        <dbReference type="ARBA" id="ARBA00004651"/>
    </source>
</evidence>
<evidence type="ECO:0000256" key="5">
    <source>
        <dbReference type="ARBA" id="ARBA00022692"/>
    </source>
</evidence>
<feature type="transmembrane region" description="Helical" evidence="9">
    <location>
        <begin position="164"/>
        <end position="183"/>
    </location>
</feature>
<keyword evidence="7 9" id="KW-0472">Membrane</keyword>
<feature type="transmembrane region" description="Helical" evidence="9">
    <location>
        <begin position="102"/>
        <end position="124"/>
    </location>
</feature>
<feature type="transmembrane region" description="Helical" evidence="9">
    <location>
        <begin position="266"/>
        <end position="285"/>
    </location>
</feature>
<dbReference type="PANTHER" id="PTHR42718:SF9">
    <property type="entry name" value="MAJOR FACILITATOR SUPERFAMILY MULTIDRUG TRANSPORTER MFSC"/>
    <property type="match status" value="1"/>
</dbReference>
<keyword evidence="4" id="KW-1003">Cell membrane</keyword>
<feature type="transmembrane region" description="Helical" evidence="9">
    <location>
        <begin position="136"/>
        <end position="158"/>
    </location>
</feature>
<sequence>MPASRSTPVGLVTAVFLGTFMALLDLSVVNVALPAVQSDLDARLADVQWIVDGYALGLSAFMLTGGALGDRFGRKKTFLTGLTIFTLASLACALAPTPGALIAARLAQGIGASAITPGALSLLAQGFPDPARRARIIGLWGAVTALAVVLGPLLGGALTDTFGWPAIFLINLPLGALALIVGLRGIEESADPDHAATDPLGQLLAVLWLAALTYAVIDAGHHGWTQPRVLTFFGIAAVAFLLFLLAERRSDRALLPLTLFRDRSFALVNTASLILGFGAYGTFYLLSLYLQQVQDTSAVMTGVKFLPYSIAIALASTQAGRLTATFGPRRSMLAGYGLITLGLLALLTLTPGTPYAWIAIVFTILGTGMGLAITPTNAAALAAVPRQRSGAAAATVNATRQTGTALGIALLGSLLTTRATTALAHDLPTGSVTAHAEHQTARALIDSQGRPWDGLPLEPGTAHDLFAHAFTDGLRLAVLIAGTITLAATAAVAFLNPTNASQPAANSSPTSQPAPRS</sequence>
<evidence type="ECO:0000256" key="6">
    <source>
        <dbReference type="ARBA" id="ARBA00022989"/>
    </source>
</evidence>
<dbReference type="EMBL" id="JAVREL010000034">
    <property type="protein sequence ID" value="MDT0347519.1"/>
    <property type="molecule type" value="Genomic_DNA"/>
</dbReference>